<feature type="transmembrane region" description="Helical" evidence="12">
    <location>
        <begin position="146"/>
        <end position="168"/>
    </location>
</feature>
<feature type="transmembrane region" description="Helical" evidence="12">
    <location>
        <begin position="256"/>
        <end position="279"/>
    </location>
</feature>
<evidence type="ECO:0000256" key="11">
    <source>
        <dbReference type="RuleBase" id="RU000688"/>
    </source>
</evidence>
<reference evidence="14" key="1">
    <citation type="submission" date="2021-06" db="EMBL/GenBank/DDBJ databases">
        <authorList>
            <consortium name="Wellcome Sanger Institute Data Sharing"/>
        </authorList>
    </citation>
    <scope>NUCLEOTIDE SEQUENCE [LARGE SCALE GENOMIC DNA]</scope>
</reference>
<dbReference type="InterPro" id="IPR050569">
    <property type="entry name" value="TAAR"/>
</dbReference>
<evidence type="ECO:0000256" key="1">
    <source>
        <dbReference type="ARBA" id="ARBA00004651"/>
    </source>
</evidence>
<keyword evidence="2" id="KW-1003">Cell membrane</keyword>
<keyword evidence="9" id="KW-0325">Glycoprotein</keyword>
<dbReference type="Pfam" id="PF00001">
    <property type="entry name" value="7tm_1"/>
    <property type="match status" value="1"/>
</dbReference>
<dbReference type="FunFam" id="1.20.1070.10:FF:000030">
    <property type="entry name" value="trace amine-associated receptor 1"/>
    <property type="match status" value="1"/>
</dbReference>
<reference evidence="14" key="3">
    <citation type="submission" date="2025-09" db="UniProtKB">
        <authorList>
            <consortium name="Ensembl"/>
        </authorList>
    </citation>
    <scope>IDENTIFICATION</scope>
</reference>
<evidence type="ECO:0000259" key="13">
    <source>
        <dbReference type="PROSITE" id="PS50262"/>
    </source>
</evidence>
<dbReference type="PROSITE" id="PS50262">
    <property type="entry name" value="G_PROTEIN_RECEP_F1_2"/>
    <property type="match status" value="1"/>
</dbReference>
<keyword evidence="5 11" id="KW-0297">G-protein coupled receptor</keyword>
<dbReference type="SUPFAM" id="SSF81321">
    <property type="entry name" value="Family A G protein-coupled receptor-like"/>
    <property type="match status" value="1"/>
</dbReference>
<dbReference type="AlphaFoldDB" id="A0A8C4RD64"/>
<dbReference type="InterPro" id="IPR000276">
    <property type="entry name" value="GPCR_Rhodpsn"/>
</dbReference>
<feature type="transmembrane region" description="Helical" evidence="12">
    <location>
        <begin position="67"/>
        <end position="88"/>
    </location>
</feature>
<dbReference type="Proteomes" id="UP000694620">
    <property type="component" value="Chromosome 3"/>
</dbReference>
<dbReference type="GO" id="GO:0001594">
    <property type="term" value="F:trace-amine receptor activity"/>
    <property type="evidence" value="ECO:0007669"/>
    <property type="project" value="InterPro"/>
</dbReference>
<organism evidence="14 15">
    <name type="scientific">Erpetoichthys calabaricus</name>
    <name type="common">Rope fish</name>
    <name type="synonym">Calamoichthys calabaricus</name>
    <dbReference type="NCBI Taxonomy" id="27687"/>
    <lineage>
        <taxon>Eukaryota</taxon>
        <taxon>Metazoa</taxon>
        <taxon>Chordata</taxon>
        <taxon>Craniata</taxon>
        <taxon>Vertebrata</taxon>
        <taxon>Euteleostomi</taxon>
        <taxon>Actinopterygii</taxon>
        <taxon>Polypteriformes</taxon>
        <taxon>Polypteridae</taxon>
        <taxon>Erpetoichthys</taxon>
    </lineage>
</organism>
<dbReference type="Ensembl" id="ENSECRT00000000861.1">
    <property type="protein sequence ID" value="ENSECRP00000000843.1"/>
    <property type="gene ID" value="ENSECRG00000000560.1"/>
</dbReference>
<dbReference type="PROSITE" id="PS00237">
    <property type="entry name" value="G_PROTEIN_RECEP_F1_1"/>
    <property type="match status" value="1"/>
</dbReference>
<feature type="transmembrane region" description="Helical" evidence="12">
    <location>
        <begin position="291"/>
        <end position="314"/>
    </location>
</feature>
<comment type="similarity">
    <text evidence="11">Belongs to the G-protein coupled receptor 1 family.</text>
</comment>
<feature type="transmembrane region" description="Helical" evidence="12">
    <location>
        <begin position="198"/>
        <end position="220"/>
    </location>
</feature>
<keyword evidence="6 12" id="KW-0472">Membrane</keyword>
<feature type="transmembrane region" description="Helical" evidence="12">
    <location>
        <begin position="108"/>
        <end position="126"/>
    </location>
</feature>
<dbReference type="GO" id="GO:0005886">
    <property type="term" value="C:plasma membrane"/>
    <property type="evidence" value="ECO:0007669"/>
    <property type="project" value="UniProtKB-SubCell"/>
</dbReference>
<evidence type="ECO:0000256" key="12">
    <source>
        <dbReference type="SAM" id="Phobius"/>
    </source>
</evidence>
<dbReference type="PRINTS" id="PR00237">
    <property type="entry name" value="GPCRRHODOPSN"/>
</dbReference>
<dbReference type="GeneTree" id="ENSGT00940000162919"/>
<evidence type="ECO:0000256" key="8">
    <source>
        <dbReference type="ARBA" id="ARBA00023170"/>
    </source>
</evidence>
<evidence type="ECO:0000256" key="2">
    <source>
        <dbReference type="ARBA" id="ARBA00022475"/>
    </source>
</evidence>
<feature type="domain" description="G-protein coupled receptors family 1 profile" evidence="13">
    <location>
        <begin position="47"/>
        <end position="307"/>
    </location>
</feature>
<dbReference type="PANTHER" id="PTHR24249">
    <property type="entry name" value="HISTAMINE RECEPTOR-RELATED G-PROTEIN COUPLED RECEPTOR"/>
    <property type="match status" value="1"/>
</dbReference>
<evidence type="ECO:0000256" key="4">
    <source>
        <dbReference type="ARBA" id="ARBA00022989"/>
    </source>
</evidence>
<feature type="transmembrane region" description="Helical" evidence="12">
    <location>
        <begin position="31"/>
        <end position="55"/>
    </location>
</feature>
<dbReference type="InterPro" id="IPR009132">
    <property type="entry name" value="TAAR_fam"/>
</dbReference>
<dbReference type="SMART" id="SM01381">
    <property type="entry name" value="7TM_GPCR_Srsx"/>
    <property type="match status" value="1"/>
</dbReference>
<sequence length="341" mass="38916">MDVPLFLNDMGFEEFQQESCLRETRLPAVYAVLYAFSVASVMLSVFGNLLVIISVSHFRQLHSPSNLLVLSLAVADFLISISLMPFRIIKIIDSCWYFGDNFCYFNSIVELLLTSVSMSNLVFIAIDRYIAVCEPFVYAAKITVPIAQLSVTVSWLLSMLYTWVLVFYKGYYVISANESICVGQCEGFYAEPWGLVDLIITFLIPYTVMISLYTKIFIVAKRHIKVIKMTNQKICAKEIQQNKVPKKSERKAAKTLGIAISVFLFCWIPYFLCIIINAYTDLVIPNIMFDILTLLAFFNSGMNPVIYALFYPWFQTSVKLIMTLKICSHESSIMNLFSVNH</sequence>
<proteinExistence type="inferred from homology"/>
<dbReference type="CDD" id="cd15055">
    <property type="entry name" value="7tmA_TAARs"/>
    <property type="match status" value="1"/>
</dbReference>
<keyword evidence="4 12" id="KW-1133">Transmembrane helix</keyword>
<dbReference type="PANTHER" id="PTHR24249:SF381">
    <property type="entry name" value="TRACE AMINE ASSOCIATED RECEPTOR 19P-RELATED"/>
    <property type="match status" value="1"/>
</dbReference>
<evidence type="ECO:0000313" key="15">
    <source>
        <dbReference type="Proteomes" id="UP000694620"/>
    </source>
</evidence>
<name>A0A8C4RD64_ERPCA</name>
<keyword evidence="3 11" id="KW-0812">Transmembrane</keyword>
<dbReference type="InterPro" id="IPR017452">
    <property type="entry name" value="GPCR_Rhodpsn_7TM"/>
</dbReference>
<keyword evidence="15" id="KW-1185">Reference proteome</keyword>
<dbReference type="PRINTS" id="PR01830">
    <property type="entry name" value="TRACEAMINER"/>
</dbReference>
<dbReference type="Gene3D" id="1.20.1070.10">
    <property type="entry name" value="Rhodopsin 7-helix transmembrane proteins"/>
    <property type="match status" value="1"/>
</dbReference>
<evidence type="ECO:0000256" key="9">
    <source>
        <dbReference type="ARBA" id="ARBA00023180"/>
    </source>
</evidence>
<evidence type="ECO:0000313" key="14">
    <source>
        <dbReference type="Ensembl" id="ENSECRP00000000843.1"/>
    </source>
</evidence>
<evidence type="ECO:0000256" key="10">
    <source>
        <dbReference type="ARBA" id="ARBA00023224"/>
    </source>
</evidence>
<evidence type="ECO:0000256" key="7">
    <source>
        <dbReference type="ARBA" id="ARBA00023157"/>
    </source>
</evidence>
<evidence type="ECO:0000256" key="6">
    <source>
        <dbReference type="ARBA" id="ARBA00023136"/>
    </source>
</evidence>
<comment type="subcellular location">
    <subcellularLocation>
        <location evidence="1">Cell membrane</location>
        <topology evidence="1">Multi-pass membrane protein</topology>
    </subcellularLocation>
</comment>
<keyword evidence="7" id="KW-1015">Disulfide bond</keyword>
<accession>A0A8C4RD64</accession>
<evidence type="ECO:0000256" key="3">
    <source>
        <dbReference type="ARBA" id="ARBA00022692"/>
    </source>
</evidence>
<keyword evidence="10 11" id="KW-0807">Transducer</keyword>
<reference evidence="14" key="2">
    <citation type="submission" date="2025-08" db="UniProtKB">
        <authorList>
            <consortium name="Ensembl"/>
        </authorList>
    </citation>
    <scope>IDENTIFICATION</scope>
</reference>
<keyword evidence="8 11" id="KW-0675">Receptor</keyword>
<protein>
    <recommendedName>
        <fullName evidence="13">G-protein coupled receptors family 1 profile domain-containing protein</fullName>
    </recommendedName>
</protein>
<evidence type="ECO:0000256" key="5">
    <source>
        <dbReference type="ARBA" id="ARBA00023040"/>
    </source>
</evidence>